<comment type="caution">
    <text evidence="1">The sequence shown here is derived from an EMBL/GenBank/DDBJ whole genome shotgun (WGS) entry which is preliminary data.</text>
</comment>
<protein>
    <submittedName>
        <fullName evidence="1">Uncharacterized protein</fullName>
    </submittedName>
</protein>
<gene>
    <name evidence="1" type="ORF">ACFSOZ_22595</name>
</gene>
<evidence type="ECO:0000313" key="1">
    <source>
        <dbReference type="EMBL" id="MFD1985332.1"/>
    </source>
</evidence>
<keyword evidence="2" id="KW-1185">Reference proteome</keyword>
<dbReference type="Proteomes" id="UP001597405">
    <property type="component" value="Unassembled WGS sequence"/>
</dbReference>
<organism evidence="1 2">
    <name type="scientific">Mesorhizobium newzealandense</name>
    <dbReference type="NCBI Taxonomy" id="1300302"/>
    <lineage>
        <taxon>Bacteria</taxon>
        <taxon>Pseudomonadati</taxon>
        <taxon>Pseudomonadota</taxon>
        <taxon>Alphaproteobacteria</taxon>
        <taxon>Hyphomicrobiales</taxon>
        <taxon>Phyllobacteriaceae</taxon>
        <taxon>Mesorhizobium</taxon>
    </lineage>
</organism>
<evidence type="ECO:0000313" key="2">
    <source>
        <dbReference type="Proteomes" id="UP001597405"/>
    </source>
</evidence>
<sequence>MLMALAEPGKVASLTLLRRGGLGPRSRPDVCAAMPEPQTGARFAPALPPCPPPQSAFGAHRRMLCEMRGRPGQVPKLVEIAAAMTNGRSARRHPAGIVSTR</sequence>
<dbReference type="RefSeq" id="WP_379101721.1">
    <property type="nucleotide sequence ID" value="NZ_JBHUGZ010000015.1"/>
</dbReference>
<name>A0ABW4UFQ2_9HYPH</name>
<accession>A0ABW4UFQ2</accession>
<reference evidence="2" key="1">
    <citation type="journal article" date="2019" name="Int. J. Syst. Evol. Microbiol.">
        <title>The Global Catalogue of Microorganisms (GCM) 10K type strain sequencing project: providing services to taxonomists for standard genome sequencing and annotation.</title>
        <authorList>
            <consortium name="The Broad Institute Genomics Platform"/>
            <consortium name="The Broad Institute Genome Sequencing Center for Infectious Disease"/>
            <person name="Wu L."/>
            <person name="Ma J."/>
        </authorList>
    </citation>
    <scope>NUCLEOTIDE SEQUENCE [LARGE SCALE GENOMIC DNA]</scope>
    <source>
        <strain evidence="2">CGMCC 1.16225</strain>
    </source>
</reference>
<dbReference type="EMBL" id="JBHUGZ010000015">
    <property type="protein sequence ID" value="MFD1985332.1"/>
    <property type="molecule type" value="Genomic_DNA"/>
</dbReference>
<proteinExistence type="predicted"/>